<organism evidence="1 2">
    <name type="scientific">Brassica napus</name>
    <name type="common">Rape</name>
    <dbReference type="NCBI Taxonomy" id="3708"/>
    <lineage>
        <taxon>Eukaryota</taxon>
        <taxon>Viridiplantae</taxon>
        <taxon>Streptophyta</taxon>
        <taxon>Embryophyta</taxon>
        <taxon>Tracheophyta</taxon>
        <taxon>Spermatophyta</taxon>
        <taxon>Magnoliopsida</taxon>
        <taxon>eudicotyledons</taxon>
        <taxon>Gunneridae</taxon>
        <taxon>Pentapetalae</taxon>
        <taxon>rosids</taxon>
        <taxon>malvids</taxon>
        <taxon>Brassicales</taxon>
        <taxon>Brassicaceae</taxon>
        <taxon>Brassiceae</taxon>
        <taxon>Brassica</taxon>
    </lineage>
</organism>
<reference evidence="1 2" key="1">
    <citation type="submission" date="2021-05" db="EMBL/GenBank/DDBJ databases">
        <title>Genome Assembly of Synthetic Allotetraploid Brassica napus Reveals Homoeologous Exchanges between Subgenomes.</title>
        <authorList>
            <person name="Davis J.T."/>
        </authorList>
    </citation>
    <scope>NUCLEOTIDE SEQUENCE [LARGE SCALE GENOMIC DNA]</scope>
    <source>
        <strain evidence="2">cv. Da-Ae</strain>
        <tissue evidence="1">Seedling</tissue>
    </source>
</reference>
<accession>A0ABQ8ACS1</accession>
<protein>
    <submittedName>
        <fullName evidence="1">Uncharacterized protein</fullName>
    </submittedName>
</protein>
<evidence type="ECO:0000313" key="2">
    <source>
        <dbReference type="Proteomes" id="UP000824890"/>
    </source>
</evidence>
<proteinExistence type="predicted"/>
<evidence type="ECO:0000313" key="1">
    <source>
        <dbReference type="EMBL" id="KAH0890092.1"/>
    </source>
</evidence>
<gene>
    <name evidence="1" type="ORF">HID58_052521</name>
</gene>
<sequence>MLKLWNTRTLALPSGMSGVRTRMS</sequence>
<comment type="caution">
    <text evidence="1">The sequence shown here is derived from an EMBL/GenBank/DDBJ whole genome shotgun (WGS) entry which is preliminary data.</text>
</comment>
<dbReference type="Proteomes" id="UP000824890">
    <property type="component" value="Unassembled WGS sequence"/>
</dbReference>
<name>A0ABQ8ACS1_BRANA</name>
<dbReference type="EMBL" id="JAGKQM010000013">
    <property type="protein sequence ID" value="KAH0890092.1"/>
    <property type="molecule type" value="Genomic_DNA"/>
</dbReference>
<keyword evidence="2" id="KW-1185">Reference proteome</keyword>